<feature type="transmembrane region" description="Helical" evidence="1">
    <location>
        <begin position="368"/>
        <end position="391"/>
    </location>
</feature>
<keyword evidence="1" id="KW-0472">Membrane</keyword>
<dbReference type="EMBL" id="JBHTLX010000004">
    <property type="protein sequence ID" value="MFD1246417.1"/>
    <property type="molecule type" value="Genomic_DNA"/>
</dbReference>
<protein>
    <recommendedName>
        <fullName evidence="4">FtsX-like permease family protein</fullName>
    </recommendedName>
</protein>
<accession>A0ABW3VU47</accession>
<reference evidence="3" key="1">
    <citation type="journal article" date="2019" name="Int. J. Syst. Evol. Microbiol.">
        <title>The Global Catalogue of Microorganisms (GCM) 10K type strain sequencing project: providing services to taxonomists for standard genome sequencing and annotation.</title>
        <authorList>
            <consortium name="The Broad Institute Genomics Platform"/>
            <consortium name="The Broad Institute Genome Sequencing Center for Infectious Disease"/>
            <person name="Wu L."/>
            <person name="Ma J."/>
        </authorList>
    </citation>
    <scope>NUCLEOTIDE SEQUENCE [LARGE SCALE GENOMIC DNA]</scope>
    <source>
        <strain evidence="3">CCUG 52478</strain>
    </source>
</reference>
<feature type="transmembrane region" description="Helical" evidence="1">
    <location>
        <begin position="334"/>
        <end position="356"/>
    </location>
</feature>
<feature type="transmembrane region" description="Helical" evidence="1">
    <location>
        <begin position="645"/>
        <end position="666"/>
    </location>
</feature>
<name>A0ABW3VU47_9ACTN</name>
<evidence type="ECO:0000313" key="3">
    <source>
        <dbReference type="Proteomes" id="UP001597229"/>
    </source>
</evidence>
<evidence type="ECO:0008006" key="4">
    <source>
        <dbReference type="Google" id="ProtNLM"/>
    </source>
</evidence>
<organism evidence="2 3">
    <name type="scientific">Nocardioides ginsengisoli</name>
    <dbReference type="NCBI Taxonomy" id="363868"/>
    <lineage>
        <taxon>Bacteria</taxon>
        <taxon>Bacillati</taxon>
        <taxon>Actinomycetota</taxon>
        <taxon>Actinomycetes</taxon>
        <taxon>Propionibacteriales</taxon>
        <taxon>Nocardioidaceae</taxon>
        <taxon>Nocardioides</taxon>
    </lineage>
</organism>
<feature type="transmembrane region" description="Helical" evidence="1">
    <location>
        <begin position="246"/>
        <end position="272"/>
    </location>
</feature>
<feature type="transmembrane region" description="Helical" evidence="1">
    <location>
        <begin position="608"/>
        <end position="633"/>
    </location>
</feature>
<sequence>MADRATWVGLRLGVRLLLPRTRTERGAVVGLVVGSAIVMVAIALGFGLLQSISSRAEIAAARSPTFVSPHGSEAPLGRVRVLDVGAGEATVFELGPQTTTTAPPPGLRAWPRAGELWLSPAAARQRGNNPYLTALVRGRDVGRIGRAGLRDPDDVVVVMGVSAAELRGRPGTGALVGFGLPGHDGSEVDVAQEIGRRGLATLWAVGLSAIAAGAVGLMIGVARVADGARRQRLAVLQLLGAPLRMIRAVSAANSLAWSLLGALLGLLVAWPVAEALSGLGLFGITWWPSRAFNPRVIGFSLAGVAAIAAVGGARSVGRDGWAARRRWADAPLSLARLAPLLAGALILASVVISQLRHRDADIATPPRLAILLAVAVVLCGVGVALAAPLLTRTVARVLRRRPRLPLRVASARVDHHVRETSRMALALLLLMLVCGMVLGAAQSVAWEAQGRDARDRVIEIPATDDLGRPSPVAPIQAALSAGGVVRAVVRRASGVSAAFRAVGEREPSDLSYAFTVSADDAPRVAAAVQRAWPDAPPLFNDRDVAGERGTALTSGALLVCASLAAMMVLMALGINLVTFQHGRRGPDLTLLAVGMSTRQLAAVRSWEVAVAALPGPLLGAVAAAPLGIAVMHLDHADVPLSPSFALIPGAAVLVAVLMAGLAGVVAPRLDGSYRRPE</sequence>
<dbReference type="RefSeq" id="WP_367922124.1">
    <property type="nucleotide sequence ID" value="NZ_BAABAC010000052.1"/>
</dbReference>
<dbReference type="Proteomes" id="UP001597229">
    <property type="component" value="Unassembled WGS sequence"/>
</dbReference>
<comment type="caution">
    <text evidence="2">The sequence shown here is derived from an EMBL/GenBank/DDBJ whole genome shotgun (WGS) entry which is preliminary data.</text>
</comment>
<keyword evidence="3" id="KW-1185">Reference proteome</keyword>
<evidence type="ECO:0000256" key="1">
    <source>
        <dbReference type="SAM" id="Phobius"/>
    </source>
</evidence>
<feature type="transmembrane region" description="Helical" evidence="1">
    <location>
        <begin position="292"/>
        <end position="313"/>
    </location>
</feature>
<evidence type="ECO:0000313" key="2">
    <source>
        <dbReference type="EMBL" id="MFD1246417.1"/>
    </source>
</evidence>
<feature type="transmembrane region" description="Helical" evidence="1">
    <location>
        <begin position="27"/>
        <end position="49"/>
    </location>
</feature>
<keyword evidence="1" id="KW-0812">Transmembrane</keyword>
<feature type="transmembrane region" description="Helical" evidence="1">
    <location>
        <begin position="425"/>
        <end position="446"/>
    </location>
</feature>
<proteinExistence type="predicted"/>
<feature type="transmembrane region" description="Helical" evidence="1">
    <location>
        <begin position="556"/>
        <end position="577"/>
    </location>
</feature>
<feature type="transmembrane region" description="Helical" evidence="1">
    <location>
        <begin position="202"/>
        <end position="225"/>
    </location>
</feature>
<keyword evidence="1" id="KW-1133">Transmembrane helix</keyword>
<gene>
    <name evidence="2" type="ORF">ACFQ3F_01320</name>
</gene>